<reference evidence="1 2" key="1">
    <citation type="journal article" date="2024" name="G3 (Bethesda)">
        <title>Genome assembly of Hibiscus sabdariffa L. provides insights into metabolisms of medicinal natural products.</title>
        <authorList>
            <person name="Kim T."/>
        </authorList>
    </citation>
    <scope>NUCLEOTIDE SEQUENCE [LARGE SCALE GENOMIC DNA]</scope>
    <source>
        <strain evidence="1">TK-2024</strain>
        <tissue evidence="1">Old leaves</tissue>
    </source>
</reference>
<comment type="caution">
    <text evidence="1">The sequence shown here is derived from an EMBL/GenBank/DDBJ whole genome shotgun (WGS) entry which is preliminary data.</text>
</comment>
<dbReference type="Proteomes" id="UP001396334">
    <property type="component" value="Unassembled WGS sequence"/>
</dbReference>
<evidence type="ECO:0000313" key="2">
    <source>
        <dbReference type="Proteomes" id="UP001396334"/>
    </source>
</evidence>
<dbReference type="EMBL" id="JBBPBN010000021">
    <property type="protein sequence ID" value="KAK9014602.1"/>
    <property type="molecule type" value="Genomic_DNA"/>
</dbReference>
<gene>
    <name evidence="1" type="ORF">V6N11_005756</name>
</gene>
<evidence type="ECO:0000313" key="1">
    <source>
        <dbReference type="EMBL" id="KAK9014602.1"/>
    </source>
</evidence>
<organism evidence="1 2">
    <name type="scientific">Hibiscus sabdariffa</name>
    <name type="common">roselle</name>
    <dbReference type="NCBI Taxonomy" id="183260"/>
    <lineage>
        <taxon>Eukaryota</taxon>
        <taxon>Viridiplantae</taxon>
        <taxon>Streptophyta</taxon>
        <taxon>Embryophyta</taxon>
        <taxon>Tracheophyta</taxon>
        <taxon>Spermatophyta</taxon>
        <taxon>Magnoliopsida</taxon>
        <taxon>eudicotyledons</taxon>
        <taxon>Gunneridae</taxon>
        <taxon>Pentapetalae</taxon>
        <taxon>rosids</taxon>
        <taxon>malvids</taxon>
        <taxon>Malvales</taxon>
        <taxon>Malvaceae</taxon>
        <taxon>Malvoideae</taxon>
        <taxon>Hibiscus</taxon>
    </lineage>
</organism>
<accession>A0ABR2RPH8</accession>
<protein>
    <submittedName>
        <fullName evidence="1">Uncharacterized protein</fullName>
    </submittedName>
</protein>
<name>A0ABR2RPH8_9ROSI</name>
<proteinExistence type="predicted"/>
<sequence>MATGLPKTMVKYLIQRPNKQQVQWHYGLVVTITHRRQDPRLSARILSPKTVEQHSIIECRETNKKEKCCKIWLQLDAEANQHSVQKFLWYWLSSPL</sequence>
<keyword evidence="2" id="KW-1185">Reference proteome</keyword>